<dbReference type="GO" id="GO:0003676">
    <property type="term" value="F:nucleic acid binding"/>
    <property type="evidence" value="ECO:0007669"/>
    <property type="project" value="InterPro"/>
</dbReference>
<keyword evidence="6 9" id="KW-0732">Signal</keyword>
<evidence type="ECO:0000256" key="3">
    <source>
        <dbReference type="ARBA" id="ARBA00005600"/>
    </source>
</evidence>
<dbReference type="Ensembl" id="ENSSSUT00005007764.1">
    <property type="protein sequence ID" value="ENSSSUP00005006732.1"/>
    <property type="gene ID" value="ENSSSUG00005004366.1"/>
</dbReference>
<dbReference type="CDD" id="cd00163">
    <property type="entry name" value="RNase_A"/>
    <property type="match status" value="1"/>
</dbReference>
<reference evidence="11 12" key="1">
    <citation type="submission" date="2019-05" db="EMBL/GenBank/DDBJ databases">
        <title>A Chromosome-scale Meerkat (S. suricatta) Genome Assembly.</title>
        <authorList>
            <person name="Dudchenko O."/>
            <person name="Lieberman Aiden E."/>
            <person name="Tung J."/>
            <person name="Barreiro L.B."/>
            <person name="Clutton-Brock T.H."/>
        </authorList>
    </citation>
    <scope>NUCLEOTIDE SEQUENCE [LARGE SCALE GENOMIC DNA]</scope>
</reference>
<proteinExistence type="inferred from homology"/>
<feature type="signal peptide" evidence="9">
    <location>
        <begin position="1"/>
        <end position="25"/>
    </location>
</feature>
<dbReference type="PANTHER" id="PTHR11437:SF14">
    <property type="entry name" value="INACTIVE RIBONUCLEASE-LIKE PROTEIN 9"/>
    <property type="match status" value="1"/>
</dbReference>
<evidence type="ECO:0000313" key="11">
    <source>
        <dbReference type="Ensembl" id="ENSSSUP00005006732.1"/>
    </source>
</evidence>
<protein>
    <recommendedName>
        <fullName evidence="4">Inactive ribonuclease-like protein 9</fullName>
    </recommendedName>
</protein>
<dbReference type="InterPro" id="IPR001427">
    <property type="entry name" value="RNaseA"/>
</dbReference>
<comment type="similarity">
    <text evidence="3">Belongs to the pancreatic ribonuclease family.</text>
</comment>
<dbReference type="Gene3D" id="3.10.130.10">
    <property type="entry name" value="Ribonuclease A-like domain"/>
    <property type="match status" value="1"/>
</dbReference>
<sequence>MQTPLTLRPFAPLLLLLLLLQPLQLKFLHQNGRMSEEKAELFEDYLEELDSTGPTLPPTKDVFKSHTIIDPERPLTDYYYCTDEVKMKNVHNRFHCVKEHFFLLASFEELQEACYNLFVPCKNGVKKCHRSRQSIKGVYCNLISGTRMPNCVYASSYRQGYVLLTCRWQNDIQEMNMPLPKKG</sequence>
<evidence type="ECO:0000256" key="4">
    <source>
        <dbReference type="ARBA" id="ARBA00014966"/>
    </source>
</evidence>
<dbReference type="PRINTS" id="PR00794">
    <property type="entry name" value="RIBONUCLEASE"/>
</dbReference>
<evidence type="ECO:0000256" key="2">
    <source>
        <dbReference type="ARBA" id="ARBA00004613"/>
    </source>
</evidence>
<evidence type="ECO:0000256" key="5">
    <source>
        <dbReference type="ARBA" id="ARBA00022525"/>
    </source>
</evidence>
<evidence type="ECO:0000313" key="12">
    <source>
        <dbReference type="Proteomes" id="UP000472268"/>
    </source>
</evidence>
<dbReference type="InterPro" id="IPR036816">
    <property type="entry name" value="RNaseA-like_dom_sf"/>
</dbReference>
<reference evidence="11" key="2">
    <citation type="submission" date="2025-08" db="UniProtKB">
        <authorList>
            <consortium name="Ensembl"/>
        </authorList>
    </citation>
    <scope>IDENTIFICATION</scope>
</reference>
<evidence type="ECO:0000256" key="7">
    <source>
        <dbReference type="ARBA" id="ARBA00023157"/>
    </source>
</evidence>
<accession>A0A673T052</accession>
<dbReference type="OMA" id="PCKNGVK"/>
<dbReference type="SMART" id="SM00092">
    <property type="entry name" value="RNAse_Pc"/>
    <property type="match status" value="1"/>
</dbReference>
<dbReference type="AlphaFoldDB" id="A0A673T052"/>
<keyword evidence="12" id="KW-1185">Reference proteome</keyword>
<evidence type="ECO:0000256" key="9">
    <source>
        <dbReference type="SAM" id="SignalP"/>
    </source>
</evidence>
<evidence type="ECO:0000259" key="10">
    <source>
        <dbReference type="SMART" id="SM00092"/>
    </source>
</evidence>
<dbReference type="GO" id="GO:0005576">
    <property type="term" value="C:extracellular region"/>
    <property type="evidence" value="ECO:0007669"/>
    <property type="project" value="UniProtKB-SubCell"/>
</dbReference>
<name>A0A673T052_SURSU</name>
<evidence type="ECO:0000256" key="1">
    <source>
        <dbReference type="ARBA" id="ARBA00002915"/>
    </source>
</evidence>
<evidence type="ECO:0000256" key="8">
    <source>
        <dbReference type="ARBA" id="ARBA00023180"/>
    </source>
</evidence>
<keyword evidence="8" id="KW-0325">Glycoprotein</keyword>
<keyword evidence="5" id="KW-0964">Secreted</keyword>
<organism evidence="11 12">
    <name type="scientific">Suricata suricatta</name>
    <name type="common">Meerkat</name>
    <dbReference type="NCBI Taxonomy" id="37032"/>
    <lineage>
        <taxon>Eukaryota</taxon>
        <taxon>Metazoa</taxon>
        <taxon>Chordata</taxon>
        <taxon>Craniata</taxon>
        <taxon>Vertebrata</taxon>
        <taxon>Euteleostomi</taxon>
        <taxon>Mammalia</taxon>
        <taxon>Eutheria</taxon>
        <taxon>Laurasiatheria</taxon>
        <taxon>Carnivora</taxon>
        <taxon>Feliformia</taxon>
        <taxon>Herpestidae</taxon>
        <taxon>Suricata</taxon>
    </lineage>
</organism>
<comment type="subcellular location">
    <subcellularLocation>
        <location evidence="2">Secreted</location>
    </subcellularLocation>
</comment>
<evidence type="ECO:0000256" key="6">
    <source>
        <dbReference type="ARBA" id="ARBA00022729"/>
    </source>
</evidence>
<dbReference type="InterPro" id="IPR023412">
    <property type="entry name" value="RNaseA_domain"/>
</dbReference>
<comment type="function">
    <text evidence="1">Does not exhibit any ribonuclease activity.</text>
</comment>
<dbReference type="Pfam" id="PF00074">
    <property type="entry name" value="RnaseA"/>
    <property type="match status" value="1"/>
</dbReference>
<reference evidence="11" key="3">
    <citation type="submission" date="2025-09" db="UniProtKB">
        <authorList>
            <consortium name="Ensembl"/>
        </authorList>
    </citation>
    <scope>IDENTIFICATION</scope>
</reference>
<feature type="chain" id="PRO_5025523192" description="Inactive ribonuclease-like protein 9" evidence="9">
    <location>
        <begin position="26"/>
        <end position="183"/>
    </location>
</feature>
<dbReference type="SUPFAM" id="SSF54076">
    <property type="entry name" value="RNase A-like"/>
    <property type="match status" value="1"/>
</dbReference>
<dbReference type="Proteomes" id="UP000472268">
    <property type="component" value="Chromosome 9"/>
</dbReference>
<dbReference type="GO" id="GO:0050830">
    <property type="term" value="P:defense response to Gram-positive bacterium"/>
    <property type="evidence" value="ECO:0007669"/>
    <property type="project" value="TreeGrafter"/>
</dbReference>
<dbReference type="PANTHER" id="PTHR11437">
    <property type="entry name" value="RIBONUCLEASE"/>
    <property type="match status" value="1"/>
</dbReference>
<feature type="domain" description="Ribonuclease A-domain" evidence="10">
    <location>
        <begin position="69"/>
        <end position="173"/>
    </location>
</feature>
<keyword evidence="7" id="KW-1015">Disulfide bond</keyword>